<keyword evidence="5" id="KW-0472">Membrane</keyword>
<sequence length="379" mass="39858">MPDAARPVPSFRVALAQGEHWGLAAKACAERLAPMDANIGFLYVTEGFNQNLSSILTFLRETTRIPHWVGAVAPAILAGGTVVAEKGALAVMVGSLAEDSFRLFWGVDAGEITTPLSSWLAARQPVLALAHGDPRSPGLAGLVAALATQEIFTVGGLVSNSGPRPLLSDMVAAGGLAGLLLGSEVEAVSGLTQGCAPIGPPHRVTAAGEGVVMELDGRPALDVLKEEAGQLIARDLRRAAGYIHLGLPVAGADDGGYVVRMLLGIDPRRGWLAMGDTVDEGGTVRFVRRDPQTARDDLERMLASVVRRLAGRPARCAFYHSCVGRGRHMFGHDEAELEMVRAALGDDMPLIGFFGHGEFAGERLYAYTGVLTVLVGETP</sequence>
<keyword evidence="9" id="KW-1185">Reference proteome</keyword>
<evidence type="ECO:0000313" key="9">
    <source>
        <dbReference type="Proteomes" id="UP000480684"/>
    </source>
</evidence>
<comment type="subcellular location">
    <subcellularLocation>
        <location evidence="1">Cell membrane</location>
        <topology evidence="1">Multi-pass membrane protein</topology>
    </subcellularLocation>
</comment>
<evidence type="ECO:0000256" key="5">
    <source>
        <dbReference type="ARBA" id="ARBA00023136"/>
    </source>
</evidence>
<evidence type="ECO:0000259" key="7">
    <source>
        <dbReference type="SMART" id="SM01204"/>
    </source>
</evidence>
<keyword evidence="2" id="KW-1003">Cell membrane</keyword>
<comment type="caution">
    <text evidence="8">The sequence shown here is derived from an EMBL/GenBank/DDBJ whole genome shotgun (WGS) entry which is preliminary data.</text>
</comment>
<evidence type="ECO:0008006" key="10">
    <source>
        <dbReference type="Google" id="ProtNLM"/>
    </source>
</evidence>
<organism evidence="8 9">
    <name type="scientific">Magnetospirillum aberrantis SpK</name>
    <dbReference type="NCBI Taxonomy" id="908842"/>
    <lineage>
        <taxon>Bacteria</taxon>
        <taxon>Pseudomonadati</taxon>
        <taxon>Pseudomonadota</taxon>
        <taxon>Alphaproteobacteria</taxon>
        <taxon>Rhodospirillales</taxon>
        <taxon>Rhodospirillaceae</taxon>
        <taxon>Magnetospirillum</taxon>
    </lineage>
</organism>
<evidence type="ECO:0000259" key="6">
    <source>
        <dbReference type="SMART" id="SM00897"/>
    </source>
</evidence>
<evidence type="ECO:0000256" key="4">
    <source>
        <dbReference type="ARBA" id="ARBA00022989"/>
    </source>
</evidence>
<dbReference type="InterPro" id="IPR019494">
    <property type="entry name" value="FIST_C"/>
</dbReference>
<dbReference type="Pfam" id="PF10442">
    <property type="entry name" value="FIST_C"/>
    <property type="match status" value="1"/>
</dbReference>
<protein>
    <recommendedName>
        <fullName evidence="10">Histidine kinase</fullName>
    </recommendedName>
</protein>
<evidence type="ECO:0000256" key="3">
    <source>
        <dbReference type="ARBA" id="ARBA00022692"/>
    </source>
</evidence>
<dbReference type="Pfam" id="PF08495">
    <property type="entry name" value="FIST"/>
    <property type="match status" value="1"/>
</dbReference>
<dbReference type="Proteomes" id="UP000480684">
    <property type="component" value="Unassembled WGS sequence"/>
</dbReference>
<keyword evidence="3" id="KW-0812">Transmembrane</keyword>
<dbReference type="InterPro" id="IPR016741">
    <property type="entry name" value="UCP018953"/>
</dbReference>
<dbReference type="GO" id="GO:0005886">
    <property type="term" value="C:plasma membrane"/>
    <property type="evidence" value="ECO:0007669"/>
    <property type="project" value="UniProtKB-SubCell"/>
</dbReference>
<evidence type="ECO:0000256" key="2">
    <source>
        <dbReference type="ARBA" id="ARBA00022475"/>
    </source>
</evidence>
<feature type="domain" description="FIST C-domain" evidence="7">
    <location>
        <begin position="220"/>
        <end position="362"/>
    </location>
</feature>
<accession>A0A7C9UU73</accession>
<reference evidence="8 9" key="1">
    <citation type="submission" date="2020-02" db="EMBL/GenBank/DDBJ databases">
        <authorList>
            <person name="Dziuba M."/>
            <person name="Kuznetsov B."/>
            <person name="Mardanov A."/>
            <person name="Ravin N."/>
            <person name="Grouzdev D."/>
        </authorList>
    </citation>
    <scope>NUCLEOTIDE SEQUENCE [LARGE SCALE GENOMIC DNA]</scope>
    <source>
        <strain evidence="8 9">SpK</strain>
    </source>
</reference>
<evidence type="ECO:0000313" key="8">
    <source>
        <dbReference type="EMBL" id="NFV78572.1"/>
    </source>
</evidence>
<dbReference type="InterPro" id="IPR013702">
    <property type="entry name" value="FIST_domain_N"/>
</dbReference>
<feature type="domain" description="FIST" evidence="6">
    <location>
        <begin position="36"/>
        <end position="219"/>
    </location>
</feature>
<dbReference type="PANTHER" id="PTHR14939">
    <property type="entry name" value="F-BOX ONLY PROTEIN 22"/>
    <property type="match status" value="1"/>
</dbReference>
<evidence type="ECO:0000256" key="1">
    <source>
        <dbReference type="ARBA" id="ARBA00004651"/>
    </source>
</evidence>
<dbReference type="EMBL" id="JAAIYP010000002">
    <property type="protein sequence ID" value="NFV78572.1"/>
    <property type="molecule type" value="Genomic_DNA"/>
</dbReference>
<keyword evidence="4" id="KW-1133">Transmembrane helix</keyword>
<dbReference type="PIRSF" id="PIRSF018953">
    <property type="entry name" value="UCP018953"/>
    <property type="match status" value="1"/>
</dbReference>
<proteinExistence type="predicted"/>
<dbReference type="PANTHER" id="PTHR14939:SF5">
    <property type="entry name" value="F-BOX ONLY PROTEIN 22"/>
    <property type="match status" value="1"/>
</dbReference>
<gene>
    <name evidence="8" type="ORF">G4223_00380</name>
</gene>
<name>A0A7C9UU73_9PROT</name>
<dbReference type="AlphaFoldDB" id="A0A7C9UU73"/>
<dbReference type="SMART" id="SM00897">
    <property type="entry name" value="FIST"/>
    <property type="match status" value="1"/>
</dbReference>
<dbReference type="SMART" id="SM01204">
    <property type="entry name" value="FIST_C"/>
    <property type="match status" value="1"/>
</dbReference>